<evidence type="ECO:0000313" key="2">
    <source>
        <dbReference type="Proteomes" id="UP001145114"/>
    </source>
</evidence>
<dbReference type="Proteomes" id="UP001145114">
    <property type="component" value="Unassembled WGS sequence"/>
</dbReference>
<proteinExistence type="predicted"/>
<gene>
    <name evidence="1" type="ORF">EV182_001061</name>
</gene>
<sequence>MGRHGDDGFDDPRRVVSLRPIVDSAGGSCMDHASDIKQCALPASLGRGRDDTAGPPGHNCLLGTFRVATTNEVLDRPPYYVPAGSVVFRDAWDPELEVRCYFARFAREWVDPGVCVLLQMWRYVPPPERALTGSKTMAYAIIEVLDEQPLVLPRSAIGAMRAPLSDRAFSWWESQVVDAKQAIARELESSIARQPPLPPEKLEAILGAQQLPPLNLRHTESKDLYGVFGFVRTKSAIYYTRDRMPYYLLELCCTPDSTQQPTPSDDGGKLPAGASADVVFVAMCGEDTVCYYPAISVDDNVYVTYLHARSLREDPHRDPHAVVLCSTTGLTKIYFDDDLDLVDSALAGDHLDLSMLSVTSTASHQHFLTARLICSTFTLDSHASSGVLPSHAQPSVCAQPDGDVCASNQLIRYLGEITYVFDQILGLYELDHTHVLLLAPGVQGSSLSTFMPINSPLRVGARITVDNAHVVALKDTEGYEWRWTRYLMDLKRRTWQGVSGERADYPSERFSRQSPLLEVPTGDSPSLSPVAPGIVSVFLSCARTSIRIVEFSQDDVDDARASSPSTIAPIALQFPLPLSNSGDDSTEGSLLWRDLGALELIEMIELCLRWHEKFPSIFSRATEEGSDRPRTIFPPRRGMCLEMEWSLRLLDAIASTKGAGSGQQRRPAFRRLRERKRSSKIREFLDHDRYCSAESKRIMFPRLIPIRHLRERIQGRLSVHQPLGSSCKNYSSLPVYAARGQSSANLGLHNAVVTGKLTSLADGRWCVSDETGGIAATVLFPHSYTPHYANISQPFDLFTPGDVVVFRDFAGICESVVLEIPTGFPPLNVADSSGPSSKSTNDGAPPVPDTIRSTDTYVACIAPACGATDAHLQSGDSRWHCGPVVAQSADIWRGDEDCNPAHDVEELCSCYLFVYTHPTPLQACMGRSPFRQSAKATHNGTAFALPNSSIPQIVDYIAKKAAPAHSIRLPAPSLGLAVPCLLTVFYADSPAVLRQNQPYLVLLRSSRGAMRVSDTNGSAHTLAIELGPEDHVMQVSVHGLSEAEGCPLVYPVGGPCLVDLNPMSMAELRRALDAGPEAYILPDLEAAMKKAISGGGDETRNAMTSFLAVIRDASLESCSVPPSYDPVDACQGSDGSIGLQELARSFALRVSSPRAMQSVTGNRLSLVSVISAYVNTLTAGQLVILPGSCLPGMVTEFHNVKILISECTSQPYIVTTGESFLRPRYVLPGLKLHLASRVLDVADGSGEEEGSPTGPSSGRDPLSLHRTLLGGRPTWLVDLLISVQPKQPTPMLIIVQVEAVLQWSLKFYCPQCQNVITSSGCPCDKLAAPPLSSAIPMSVLTCRVSDGTAEARLQVTRVCDILALTGTSSRAWHELYGEVTSQMDGSLVLEGFFQGGGSEALDAGKSTPDGIAAKRAGLLEKYMPGPASLLQRRFKVVVEDVNYAPLYPGGSGPEGATDSPTPAAQINKRKVRLGDQTYYLESHSPLSLQALCVQPMDALARCIEIMTNLSGSDA</sequence>
<evidence type="ECO:0000313" key="1">
    <source>
        <dbReference type="EMBL" id="KAJ1675544.1"/>
    </source>
</evidence>
<reference evidence="1" key="1">
    <citation type="submission" date="2022-06" db="EMBL/GenBank/DDBJ databases">
        <title>Phylogenomic reconstructions and comparative analyses of Kickxellomycotina fungi.</title>
        <authorList>
            <person name="Reynolds N.K."/>
            <person name="Stajich J.E."/>
            <person name="Barry K."/>
            <person name="Grigoriev I.V."/>
            <person name="Crous P."/>
            <person name="Smith M.E."/>
        </authorList>
    </citation>
    <scope>NUCLEOTIDE SEQUENCE</scope>
    <source>
        <strain evidence="1">RSA 2271</strain>
    </source>
</reference>
<protein>
    <submittedName>
        <fullName evidence="1">Uncharacterized protein</fullName>
    </submittedName>
</protein>
<name>A0ACC1HMJ0_9FUNG</name>
<keyword evidence="2" id="KW-1185">Reference proteome</keyword>
<organism evidence="1 2">
    <name type="scientific">Spiromyces aspiralis</name>
    <dbReference type="NCBI Taxonomy" id="68401"/>
    <lineage>
        <taxon>Eukaryota</taxon>
        <taxon>Fungi</taxon>
        <taxon>Fungi incertae sedis</taxon>
        <taxon>Zoopagomycota</taxon>
        <taxon>Kickxellomycotina</taxon>
        <taxon>Kickxellomycetes</taxon>
        <taxon>Kickxellales</taxon>
        <taxon>Kickxellaceae</taxon>
        <taxon>Spiromyces</taxon>
    </lineage>
</organism>
<dbReference type="EMBL" id="JAMZIH010005259">
    <property type="protein sequence ID" value="KAJ1675544.1"/>
    <property type="molecule type" value="Genomic_DNA"/>
</dbReference>
<comment type="caution">
    <text evidence="1">The sequence shown here is derived from an EMBL/GenBank/DDBJ whole genome shotgun (WGS) entry which is preliminary data.</text>
</comment>
<accession>A0ACC1HMJ0</accession>